<dbReference type="SUPFAM" id="SSF88723">
    <property type="entry name" value="PIN domain-like"/>
    <property type="match status" value="1"/>
</dbReference>
<name>A0A7J4ISC7_9ARCH</name>
<dbReference type="EMBL" id="JAGVWF010000008">
    <property type="protein sequence ID" value="MBS3058925.1"/>
    <property type="molecule type" value="Genomic_DNA"/>
</dbReference>
<gene>
    <name evidence="2" type="ORF">HA237_03490</name>
    <name evidence="3" type="ORF">J4224_00690</name>
</gene>
<protein>
    <submittedName>
        <fullName evidence="3">PIN domain-containing protein</fullName>
    </submittedName>
    <submittedName>
        <fullName evidence="2">Type II toxin-antitoxin system VapC family toxin</fullName>
    </submittedName>
</protein>
<dbReference type="Proteomes" id="UP000577419">
    <property type="component" value="Unassembled WGS sequence"/>
</dbReference>
<dbReference type="Pfam" id="PF01850">
    <property type="entry name" value="PIN"/>
    <property type="match status" value="1"/>
</dbReference>
<evidence type="ECO:0000313" key="2">
    <source>
        <dbReference type="EMBL" id="HIH08408.1"/>
    </source>
</evidence>
<reference evidence="3" key="3">
    <citation type="submission" date="2021-05" db="EMBL/GenBank/DDBJ databases">
        <title>Protein family content uncovers lineage relationships and bacterial pathway maintenance mechanisms in DPANN archaea.</title>
        <authorList>
            <person name="Castelle C.J."/>
            <person name="Meheust R."/>
            <person name="Jaffe A.L."/>
            <person name="Seitz K."/>
            <person name="Gong X."/>
            <person name="Baker B.J."/>
            <person name="Banfield J.F."/>
        </authorList>
    </citation>
    <scope>NUCLEOTIDE SEQUENCE</scope>
    <source>
        <strain evidence="3">RIFCSPHIGHO2_01_FULL_GW2011_AR10_43_9</strain>
    </source>
</reference>
<organism evidence="2 4">
    <name type="scientific">Candidatus Iainarchaeum sp</name>
    <dbReference type="NCBI Taxonomy" id="3101447"/>
    <lineage>
        <taxon>Archaea</taxon>
        <taxon>Candidatus Iainarchaeota</taxon>
        <taxon>Candidatus Iainarchaeia</taxon>
        <taxon>Candidatus Iainarchaeales</taxon>
        <taxon>Candidatus Iainarchaeaceae</taxon>
        <taxon>Candidatus Iainarchaeum</taxon>
    </lineage>
</organism>
<accession>A0A7J4ISC7</accession>
<dbReference type="InterPro" id="IPR029060">
    <property type="entry name" value="PIN-like_dom_sf"/>
</dbReference>
<reference evidence="2" key="1">
    <citation type="journal article" date="2020" name="bioRxiv">
        <title>A rank-normalized archaeal taxonomy based on genome phylogeny resolves widespread incomplete and uneven classifications.</title>
        <authorList>
            <person name="Rinke C."/>
            <person name="Chuvochina M."/>
            <person name="Mussig A.J."/>
            <person name="Chaumeil P.-A."/>
            <person name="Waite D.W."/>
            <person name="Whitman W.B."/>
            <person name="Parks D.H."/>
            <person name="Hugenholtz P."/>
        </authorList>
    </citation>
    <scope>NUCLEOTIDE SEQUENCE</scope>
    <source>
        <strain evidence="2">UBA10011</strain>
    </source>
</reference>
<reference evidence="3" key="2">
    <citation type="submission" date="2021-03" db="EMBL/GenBank/DDBJ databases">
        <authorList>
            <person name="Jaffe A."/>
        </authorList>
    </citation>
    <scope>NUCLEOTIDE SEQUENCE</scope>
    <source>
        <strain evidence="3">RIFCSPHIGHO2_01_FULL_GW2011_AR10_43_9</strain>
    </source>
</reference>
<evidence type="ECO:0000313" key="4">
    <source>
        <dbReference type="Proteomes" id="UP000577419"/>
    </source>
</evidence>
<sequence length="124" mass="14691">MGIEKPYFFDTYSFFEIINRNPNYSKYLKVTGATTKLNLMELHYGLLKEYGRKFADEKYDSLESVTIEVDGTTIKQANEFRLENRKKKLSYIDCIGYVMAKTRNMKFLTGDKQFKNMENVEYVK</sequence>
<dbReference type="InterPro" id="IPR002716">
    <property type="entry name" value="PIN_dom"/>
</dbReference>
<dbReference type="Proteomes" id="UP000683213">
    <property type="component" value="Unassembled WGS sequence"/>
</dbReference>
<comment type="caution">
    <text evidence="2">The sequence shown here is derived from an EMBL/GenBank/DDBJ whole genome shotgun (WGS) entry which is preliminary data.</text>
</comment>
<feature type="domain" description="PIN" evidence="1">
    <location>
        <begin position="7"/>
        <end position="118"/>
    </location>
</feature>
<dbReference type="AlphaFoldDB" id="A0A7J4ISC7"/>
<evidence type="ECO:0000259" key="1">
    <source>
        <dbReference type="Pfam" id="PF01850"/>
    </source>
</evidence>
<proteinExistence type="predicted"/>
<evidence type="ECO:0000313" key="3">
    <source>
        <dbReference type="EMBL" id="MBS3058925.1"/>
    </source>
</evidence>
<dbReference type="Gene3D" id="3.40.50.1010">
    <property type="entry name" value="5'-nuclease"/>
    <property type="match status" value="1"/>
</dbReference>
<dbReference type="EMBL" id="DUFG01000017">
    <property type="protein sequence ID" value="HIH08408.1"/>
    <property type="molecule type" value="Genomic_DNA"/>
</dbReference>